<dbReference type="PROSITE" id="PS00097">
    <property type="entry name" value="CARBAMOYLTRANSFERASE"/>
    <property type="match status" value="1"/>
</dbReference>
<keyword evidence="5" id="KW-1185">Reference proteome</keyword>
<dbReference type="InterPro" id="IPR006130">
    <property type="entry name" value="Asp/Orn_carbamoylTrfase"/>
</dbReference>
<dbReference type="Gene3D" id="3.40.50.1370">
    <property type="entry name" value="Aspartate/ornithine carbamoyltransferase"/>
    <property type="match status" value="2"/>
</dbReference>
<dbReference type="Proteomes" id="UP000823046">
    <property type="component" value="Unassembled WGS sequence"/>
</dbReference>
<evidence type="ECO:0000256" key="1">
    <source>
        <dbReference type="ARBA" id="ARBA00022679"/>
    </source>
</evidence>
<dbReference type="PRINTS" id="PR00101">
    <property type="entry name" value="ATCASE"/>
</dbReference>
<dbReference type="Pfam" id="PF02729">
    <property type="entry name" value="OTCace_N"/>
    <property type="match status" value="2"/>
</dbReference>
<reference evidence="4 5" key="1">
    <citation type="journal article" date="2020" name="bioRxiv">
        <title>Metabolic contributions of an alphaproteobacterial endosymbiont in the apicomplexan Cardiosporidium cionae.</title>
        <authorList>
            <person name="Hunter E.S."/>
            <person name="Paight C.J."/>
            <person name="Lane C.E."/>
        </authorList>
    </citation>
    <scope>NUCLEOTIDE SEQUENCE [LARGE SCALE GENOMIC DNA]</scope>
    <source>
        <strain evidence="4">ESH_2018</strain>
    </source>
</reference>
<evidence type="ECO:0000313" key="4">
    <source>
        <dbReference type="EMBL" id="KAF8820126.1"/>
    </source>
</evidence>
<evidence type="ECO:0000259" key="2">
    <source>
        <dbReference type="Pfam" id="PF00185"/>
    </source>
</evidence>
<keyword evidence="1" id="KW-0808">Transferase</keyword>
<protein>
    <submittedName>
        <fullName evidence="4">Aspartate carbamoyltransferase</fullName>
    </submittedName>
</protein>
<gene>
    <name evidence="4" type="ORF">IE077_004541</name>
</gene>
<dbReference type="InterPro" id="IPR036901">
    <property type="entry name" value="Asp/Orn_carbamoylTrfase_sf"/>
</dbReference>
<dbReference type="SUPFAM" id="SSF53671">
    <property type="entry name" value="Aspartate/ornithine carbamoyltransferase"/>
    <property type="match status" value="2"/>
</dbReference>
<dbReference type="Pfam" id="PF00185">
    <property type="entry name" value="OTCace"/>
    <property type="match status" value="1"/>
</dbReference>
<dbReference type="InterPro" id="IPR006132">
    <property type="entry name" value="Asp/Orn_carbamoyltranf_P-bd"/>
</dbReference>
<dbReference type="PANTHER" id="PTHR45753:SF6">
    <property type="entry name" value="ASPARTATE CARBAMOYLTRANSFERASE"/>
    <property type="match status" value="1"/>
</dbReference>
<evidence type="ECO:0000313" key="5">
    <source>
        <dbReference type="Proteomes" id="UP000823046"/>
    </source>
</evidence>
<name>A0ABQ7J825_9APIC</name>
<comment type="caution">
    <text evidence="4">The sequence shown here is derived from an EMBL/GenBank/DDBJ whole genome shotgun (WGS) entry which is preliminary data.</text>
</comment>
<organism evidence="4 5">
    <name type="scientific">Cardiosporidium cionae</name>
    <dbReference type="NCBI Taxonomy" id="476202"/>
    <lineage>
        <taxon>Eukaryota</taxon>
        <taxon>Sar</taxon>
        <taxon>Alveolata</taxon>
        <taxon>Apicomplexa</taxon>
        <taxon>Aconoidasida</taxon>
        <taxon>Nephromycida</taxon>
        <taxon>Cardiosporidium</taxon>
    </lineage>
</organism>
<dbReference type="EMBL" id="JADAQX010000472">
    <property type="protein sequence ID" value="KAF8820126.1"/>
    <property type="molecule type" value="Genomic_DNA"/>
</dbReference>
<feature type="domain" description="Aspartate/ornithine carbamoyltransferase carbamoyl-P binding" evidence="3">
    <location>
        <begin position="237"/>
        <end position="267"/>
    </location>
</feature>
<proteinExistence type="predicted"/>
<feature type="domain" description="Aspartate/ornithine carbamoyltransferase Asp/Orn-binding" evidence="2">
    <location>
        <begin position="294"/>
        <end position="447"/>
    </location>
</feature>
<sequence>MPDNSYKCKGEVLKHLQTELTRLIPNFKGRNLIAIDSLSKREVEDIVQLASCFKDLVQKFGGGCSLLKHKILTTLFYEPSTRTRCSFEAAMLRLDGRVVTISDVAGSSSAKGESLDDTIKTIEGYSDVIVLRHPVKVLLIGPTSIKDTRNFLDGVYTKFGVLMKLLDYFFKRKAFFDRYSSVSGWSSDWCLINPHFVMLGKPRSLYYAFHIGIRESCCRIRQKNTSFFLGSMKRAAIAGSKISLINAGDGTGEHPTQALTDIFTISELFPNWFELVNTSQQLLKTDKKTPTFWIAFVGDLLHGRTVHSLFRLLARYNVGFYFSNPPSLNPPEELINEISAYFKSQGFTPASRLSFDCSLQECIEKCNVVYMTRIQKERFSRIEDYERTKDAYCLKPEELKFATKNIKILHPLPRGNEISLAMDNTPAAAYFHQAQCGLYLRMALLSLYSNLDIDTFSIES</sequence>
<accession>A0ABQ7J825</accession>
<dbReference type="PANTHER" id="PTHR45753">
    <property type="entry name" value="ORNITHINE CARBAMOYLTRANSFERASE, MITOCHONDRIAL"/>
    <property type="match status" value="1"/>
</dbReference>
<feature type="domain" description="Aspartate/ornithine carbamoyltransferase carbamoyl-P binding" evidence="3">
    <location>
        <begin position="30"/>
        <end position="134"/>
    </location>
</feature>
<dbReference type="InterPro" id="IPR006131">
    <property type="entry name" value="Asp_carbamoyltransf_Asp/Orn-bd"/>
</dbReference>
<evidence type="ECO:0000259" key="3">
    <source>
        <dbReference type="Pfam" id="PF02729"/>
    </source>
</evidence>